<evidence type="ECO:0000313" key="2">
    <source>
        <dbReference type="Proteomes" id="UP000244906"/>
    </source>
</evidence>
<dbReference type="EMBL" id="QDDL01000009">
    <property type="protein sequence ID" value="PVZ65647.1"/>
    <property type="molecule type" value="Genomic_DNA"/>
</dbReference>
<dbReference type="AlphaFoldDB" id="A0A2V1GS12"/>
<sequence>MVYQLTDADLKIIQFQQLTQLRNQLIEHLLTLPNPPTDWAVLEPVLIPQIRALRQFGLLDIESLKLAAEALHYQPDLLQTEQAKQILEDDIKPFFAAEALLDLAQSSNYQEQKSQRQNLQQLNH</sequence>
<evidence type="ECO:0000313" key="1">
    <source>
        <dbReference type="EMBL" id="PVZ65647.1"/>
    </source>
</evidence>
<dbReference type="RefSeq" id="WP_116688388.1">
    <property type="nucleotide sequence ID" value="NZ_CAWNYD010000009.1"/>
</dbReference>
<protein>
    <submittedName>
        <fullName evidence="1">Uncharacterized protein</fullName>
    </submittedName>
</protein>
<dbReference type="OrthoDB" id="7073071at2"/>
<dbReference type="Proteomes" id="UP000244906">
    <property type="component" value="Unassembled WGS sequence"/>
</dbReference>
<comment type="caution">
    <text evidence="1">The sequence shown here is derived from an EMBL/GenBank/DDBJ whole genome shotgun (WGS) entry which is preliminary data.</text>
</comment>
<organism evidence="1 2">
    <name type="scientific">Pelagibaculum spongiae</name>
    <dbReference type="NCBI Taxonomy" id="2080658"/>
    <lineage>
        <taxon>Bacteria</taxon>
        <taxon>Pseudomonadati</taxon>
        <taxon>Pseudomonadota</taxon>
        <taxon>Gammaproteobacteria</taxon>
        <taxon>Oceanospirillales</taxon>
        <taxon>Pelagibaculum</taxon>
    </lineage>
</organism>
<gene>
    <name evidence="1" type="ORF">DC094_17320</name>
</gene>
<keyword evidence="2" id="KW-1185">Reference proteome</keyword>
<name>A0A2V1GS12_9GAMM</name>
<reference evidence="1 2" key="1">
    <citation type="submission" date="2018-04" db="EMBL/GenBank/DDBJ databases">
        <title>Thalassorhabdus spongiae gen. nov., sp. nov., isolated from a marine sponge in South-West Iceland.</title>
        <authorList>
            <person name="Knobloch S."/>
            <person name="Daussin A."/>
            <person name="Johannsson R."/>
            <person name="Marteinsson V.T."/>
        </authorList>
    </citation>
    <scope>NUCLEOTIDE SEQUENCE [LARGE SCALE GENOMIC DNA]</scope>
    <source>
        <strain evidence="1 2">Hp12</strain>
    </source>
</reference>
<proteinExistence type="predicted"/>
<accession>A0A2V1GS12</accession>